<dbReference type="SUPFAM" id="SSF46626">
    <property type="entry name" value="Cytochrome c"/>
    <property type="match status" value="1"/>
</dbReference>
<feature type="transmembrane region" description="Helical" evidence="19">
    <location>
        <begin position="48"/>
        <end position="72"/>
    </location>
</feature>
<dbReference type="EC" id="7.1.1.9" evidence="18"/>
<feature type="domain" description="Cytochrome oxidase subunit II copper A binding" evidence="20">
    <location>
        <begin position="122"/>
        <end position="263"/>
    </location>
</feature>
<comment type="function">
    <text evidence="14 18">Subunits I and II form the functional core of the enzyme complex. Electrons originating in cytochrome c are transferred via heme a and Cu(A) to the binuclear center formed by heme a3 and Cu(B).</text>
</comment>
<dbReference type="InterPro" id="IPR008972">
    <property type="entry name" value="Cupredoxin"/>
</dbReference>
<dbReference type="Pfam" id="PF02790">
    <property type="entry name" value="COX2_TM"/>
    <property type="match status" value="1"/>
</dbReference>
<evidence type="ECO:0000256" key="18">
    <source>
        <dbReference type="RuleBase" id="RU004024"/>
    </source>
</evidence>
<keyword evidence="7 16" id="KW-0479">Metal-binding</keyword>
<comment type="caution">
    <text evidence="23">The sequence shown here is derived from an EMBL/GenBank/DDBJ whole genome shotgun (WGS) entry which is preliminary data.</text>
</comment>
<evidence type="ECO:0000256" key="15">
    <source>
        <dbReference type="ARBA" id="ARBA00047816"/>
    </source>
</evidence>
<dbReference type="Gene3D" id="1.10.287.90">
    <property type="match status" value="1"/>
</dbReference>
<dbReference type="GO" id="GO:0004129">
    <property type="term" value="F:cytochrome-c oxidase activity"/>
    <property type="evidence" value="ECO:0007669"/>
    <property type="project" value="UniProtKB-EC"/>
</dbReference>
<comment type="subcellular location">
    <subcellularLocation>
        <location evidence="17">Cell membrane</location>
        <topology evidence="17">Multi-pass membrane protein</topology>
    </subcellularLocation>
    <subcellularLocation>
        <location evidence="1">Membrane</location>
        <topology evidence="1">Multi-pass membrane protein</topology>
    </subcellularLocation>
</comment>
<comment type="similarity">
    <text evidence="2 17">Belongs to the cytochrome c oxidase subunit 2 family.</text>
</comment>
<dbReference type="SUPFAM" id="SSF81464">
    <property type="entry name" value="Cytochrome c oxidase subunit II-like, transmembrane region"/>
    <property type="match status" value="1"/>
</dbReference>
<dbReference type="InterPro" id="IPR011759">
    <property type="entry name" value="Cyt_c_oxidase_su2_TM_dom"/>
</dbReference>
<evidence type="ECO:0000256" key="9">
    <source>
        <dbReference type="ARBA" id="ARBA00022982"/>
    </source>
</evidence>
<comment type="catalytic activity">
    <reaction evidence="15 18">
        <text>4 Fe(II)-[cytochrome c] + O2 + 8 H(+)(in) = 4 Fe(III)-[cytochrome c] + 2 H2O + 4 H(+)(out)</text>
        <dbReference type="Rhea" id="RHEA:11436"/>
        <dbReference type="Rhea" id="RHEA-COMP:10350"/>
        <dbReference type="Rhea" id="RHEA-COMP:14399"/>
        <dbReference type="ChEBI" id="CHEBI:15377"/>
        <dbReference type="ChEBI" id="CHEBI:15378"/>
        <dbReference type="ChEBI" id="CHEBI:15379"/>
        <dbReference type="ChEBI" id="CHEBI:29033"/>
        <dbReference type="ChEBI" id="CHEBI:29034"/>
        <dbReference type="EC" id="7.1.1.9"/>
    </reaction>
</comment>
<dbReference type="GO" id="GO:0020037">
    <property type="term" value="F:heme binding"/>
    <property type="evidence" value="ECO:0007669"/>
    <property type="project" value="InterPro"/>
</dbReference>
<comment type="cofactor">
    <cofactor evidence="18">
        <name>Cu cation</name>
        <dbReference type="ChEBI" id="CHEBI:23378"/>
    </cofactor>
    <text evidence="18">Binds a copper A center.</text>
</comment>
<dbReference type="GO" id="GO:0042773">
    <property type="term" value="P:ATP synthesis coupled electron transport"/>
    <property type="evidence" value="ECO:0007669"/>
    <property type="project" value="TreeGrafter"/>
</dbReference>
<keyword evidence="5 17" id="KW-0679">Respiratory chain</keyword>
<dbReference type="GO" id="GO:0005886">
    <property type="term" value="C:plasma membrane"/>
    <property type="evidence" value="ECO:0007669"/>
    <property type="project" value="UniProtKB-SubCell"/>
</dbReference>
<evidence type="ECO:0000256" key="19">
    <source>
        <dbReference type="SAM" id="Phobius"/>
    </source>
</evidence>
<evidence type="ECO:0000256" key="2">
    <source>
        <dbReference type="ARBA" id="ARBA00007866"/>
    </source>
</evidence>
<dbReference type="GO" id="GO:0016491">
    <property type="term" value="F:oxidoreductase activity"/>
    <property type="evidence" value="ECO:0007669"/>
    <property type="project" value="InterPro"/>
</dbReference>
<gene>
    <name evidence="23" type="ORF">C8D97_10241</name>
</gene>
<evidence type="ECO:0000256" key="6">
    <source>
        <dbReference type="ARBA" id="ARBA00022692"/>
    </source>
</evidence>
<keyword evidence="6 17" id="KW-0812">Transmembrane</keyword>
<evidence type="ECO:0000256" key="12">
    <source>
        <dbReference type="ARBA" id="ARBA00023008"/>
    </source>
</evidence>
<evidence type="ECO:0000256" key="4">
    <source>
        <dbReference type="ARBA" id="ARBA00022617"/>
    </source>
</evidence>
<feature type="domain" description="Cytochrome oxidase subunit II transmembrane region profile" evidence="21">
    <location>
        <begin position="26"/>
        <end position="121"/>
    </location>
</feature>
<evidence type="ECO:0000256" key="1">
    <source>
        <dbReference type="ARBA" id="ARBA00004141"/>
    </source>
</evidence>
<evidence type="ECO:0000256" key="11">
    <source>
        <dbReference type="ARBA" id="ARBA00023004"/>
    </source>
</evidence>
<evidence type="ECO:0000256" key="14">
    <source>
        <dbReference type="ARBA" id="ARBA00024688"/>
    </source>
</evidence>
<keyword evidence="13 19" id="KW-0472">Membrane</keyword>
<dbReference type="PROSITE" id="PS00078">
    <property type="entry name" value="COX2"/>
    <property type="match status" value="1"/>
</dbReference>
<keyword evidence="4 16" id="KW-0349">Heme</keyword>
<dbReference type="OrthoDB" id="9781261at2"/>
<feature type="transmembrane region" description="Helical" evidence="19">
    <location>
        <begin position="93"/>
        <end position="115"/>
    </location>
</feature>
<dbReference type="PROSITE" id="PS51007">
    <property type="entry name" value="CYTC"/>
    <property type="match status" value="1"/>
</dbReference>
<dbReference type="PANTHER" id="PTHR22888:SF9">
    <property type="entry name" value="CYTOCHROME C OXIDASE SUBUNIT 2"/>
    <property type="match status" value="1"/>
</dbReference>
<evidence type="ECO:0000256" key="3">
    <source>
        <dbReference type="ARBA" id="ARBA00022448"/>
    </source>
</evidence>
<dbReference type="GO" id="GO:0005507">
    <property type="term" value="F:copper ion binding"/>
    <property type="evidence" value="ECO:0007669"/>
    <property type="project" value="InterPro"/>
</dbReference>
<keyword evidence="12 18" id="KW-0186">Copper</keyword>
<dbReference type="PROSITE" id="PS50999">
    <property type="entry name" value="COX2_TM"/>
    <property type="match status" value="1"/>
</dbReference>
<dbReference type="Gene3D" id="1.10.760.10">
    <property type="entry name" value="Cytochrome c-like domain"/>
    <property type="match status" value="1"/>
</dbReference>
<evidence type="ECO:0000256" key="17">
    <source>
        <dbReference type="RuleBase" id="RU000456"/>
    </source>
</evidence>
<keyword evidence="10 19" id="KW-1133">Transmembrane helix</keyword>
<dbReference type="EMBL" id="QGGU01000002">
    <property type="protein sequence ID" value="PWK53653.1"/>
    <property type="molecule type" value="Genomic_DNA"/>
</dbReference>
<dbReference type="InterPro" id="IPR001505">
    <property type="entry name" value="Copper_CuA"/>
</dbReference>
<dbReference type="PROSITE" id="PS50857">
    <property type="entry name" value="COX2_CUA"/>
    <property type="match status" value="1"/>
</dbReference>
<dbReference type="Gene3D" id="2.60.40.420">
    <property type="entry name" value="Cupredoxins - blue copper proteins"/>
    <property type="match status" value="1"/>
</dbReference>
<dbReference type="PRINTS" id="PR01166">
    <property type="entry name" value="CYCOXIDASEII"/>
</dbReference>
<evidence type="ECO:0000259" key="22">
    <source>
        <dbReference type="PROSITE" id="PS51007"/>
    </source>
</evidence>
<dbReference type="NCBIfam" id="TIGR02866">
    <property type="entry name" value="CoxB"/>
    <property type="match status" value="1"/>
</dbReference>
<dbReference type="PANTHER" id="PTHR22888">
    <property type="entry name" value="CYTOCHROME C OXIDASE, SUBUNIT II"/>
    <property type="match status" value="1"/>
</dbReference>
<keyword evidence="24" id="KW-1185">Reference proteome</keyword>
<evidence type="ECO:0000256" key="13">
    <source>
        <dbReference type="ARBA" id="ARBA00023136"/>
    </source>
</evidence>
<organism evidence="23 24">
    <name type="scientific">Pleionea mediterranea</name>
    <dbReference type="NCBI Taxonomy" id="523701"/>
    <lineage>
        <taxon>Bacteria</taxon>
        <taxon>Pseudomonadati</taxon>
        <taxon>Pseudomonadota</taxon>
        <taxon>Gammaproteobacteria</taxon>
        <taxon>Oceanospirillales</taxon>
        <taxon>Pleioneaceae</taxon>
        <taxon>Pleionea</taxon>
    </lineage>
</organism>
<evidence type="ECO:0000256" key="16">
    <source>
        <dbReference type="PROSITE-ProRule" id="PRU00433"/>
    </source>
</evidence>
<name>A0A316FZ06_9GAMM</name>
<dbReference type="InterPro" id="IPR036257">
    <property type="entry name" value="Cyt_c_oxidase_su2_TM_sf"/>
</dbReference>
<evidence type="ECO:0000256" key="5">
    <source>
        <dbReference type="ARBA" id="ARBA00022660"/>
    </source>
</evidence>
<dbReference type="SUPFAM" id="SSF49503">
    <property type="entry name" value="Cupredoxins"/>
    <property type="match status" value="1"/>
</dbReference>
<keyword evidence="3 17" id="KW-0813">Transport</keyword>
<evidence type="ECO:0000259" key="21">
    <source>
        <dbReference type="PROSITE" id="PS50999"/>
    </source>
</evidence>
<reference evidence="23 24" key="1">
    <citation type="submission" date="2018-05" db="EMBL/GenBank/DDBJ databases">
        <title>Genomic Encyclopedia of Type Strains, Phase IV (KMG-IV): sequencing the most valuable type-strain genomes for metagenomic binning, comparative biology and taxonomic classification.</title>
        <authorList>
            <person name="Goeker M."/>
        </authorList>
    </citation>
    <scope>NUCLEOTIDE SEQUENCE [LARGE SCALE GENOMIC DNA]</scope>
    <source>
        <strain evidence="23 24">DSM 25350</strain>
    </source>
</reference>
<keyword evidence="11 16" id="KW-0408">Iron</keyword>
<keyword evidence="9 17" id="KW-0249">Electron transport</keyword>
<dbReference type="Pfam" id="PF00116">
    <property type="entry name" value="COX2"/>
    <property type="match status" value="1"/>
</dbReference>
<dbReference type="AlphaFoldDB" id="A0A316FZ06"/>
<dbReference type="InterPro" id="IPR036909">
    <property type="entry name" value="Cyt_c-like_dom_sf"/>
</dbReference>
<evidence type="ECO:0000313" key="23">
    <source>
        <dbReference type="EMBL" id="PWK53653.1"/>
    </source>
</evidence>
<sequence>MSLLKKVMSGLVLFVSMIMGSLWAAEPEYSTLNLRPGVTDNSQLVYDLHMEVVVIMFAVAALVFAAILFAVIRFRKSKNPNPAKFSHSTTLEIIWTVVPMLILIYLTKPAISLLLDMEDTSKADMTVQVTGIQWKWKYKYLDSDIEFISSLSTPAEQYNDYERNAAEKGENYLLEVDNEVVLPIGKKIRFLITADDVIHSWWVPDFAVKMDAIPGFVNETWAKINEPGIYRGVCAELCGRLHGFMPIVVRAVPQAEYDQWVEKKLAEKAEAERLAAEAAARSWSMEDLMAQGKEVYEAKCAVCHQSNGEGLGTFPALKGSKVATVDSADDHARLVILGLNAMPKFGEELSDADLAAVVTYERNAWGNDTGDTVQPGRIAELKAGK</sequence>
<dbReference type="InterPro" id="IPR014222">
    <property type="entry name" value="Cyt_c_oxidase_su2"/>
</dbReference>
<evidence type="ECO:0000256" key="7">
    <source>
        <dbReference type="ARBA" id="ARBA00022723"/>
    </source>
</evidence>
<protein>
    <recommendedName>
        <fullName evidence="18">Cytochrome c oxidase subunit 2</fullName>
        <ecNumber evidence="18">7.1.1.9</ecNumber>
    </recommendedName>
</protein>
<dbReference type="InterPro" id="IPR009056">
    <property type="entry name" value="Cyt_c-like_dom"/>
</dbReference>
<dbReference type="Proteomes" id="UP000245790">
    <property type="component" value="Unassembled WGS sequence"/>
</dbReference>
<keyword evidence="8" id="KW-1278">Translocase</keyword>
<evidence type="ECO:0000256" key="10">
    <source>
        <dbReference type="ARBA" id="ARBA00022989"/>
    </source>
</evidence>
<dbReference type="Pfam" id="PF13442">
    <property type="entry name" value="Cytochrome_CBB3"/>
    <property type="match status" value="1"/>
</dbReference>
<evidence type="ECO:0000259" key="20">
    <source>
        <dbReference type="PROSITE" id="PS50857"/>
    </source>
</evidence>
<dbReference type="RefSeq" id="WP_109761726.1">
    <property type="nucleotide sequence ID" value="NZ_QGGU01000002.1"/>
</dbReference>
<evidence type="ECO:0000256" key="8">
    <source>
        <dbReference type="ARBA" id="ARBA00022967"/>
    </source>
</evidence>
<feature type="domain" description="Cytochrome c" evidence="22">
    <location>
        <begin position="287"/>
        <end position="365"/>
    </location>
</feature>
<proteinExistence type="inferred from homology"/>
<dbReference type="InterPro" id="IPR045187">
    <property type="entry name" value="CcO_II"/>
</dbReference>
<evidence type="ECO:0000313" key="24">
    <source>
        <dbReference type="Proteomes" id="UP000245790"/>
    </source>
</evidence>
<accession>A0A316FZ06</accession>
<dbReference type="InterPro" id="IPR002429">
    <property type="entry name" value="CcO_II-like_C"/>
</dbReference>